<reference evidence="1 2" key="1">
    <citation type="submission" date="2023-02" db="EMBL/GenBank/DDBJ databases">
        <title>Pathogen: clinical or host-associated sample.</title>
        <authorList>
            <person name="Hergert J."/>
            <person name="Casey R."/>
            <person name="Wagner J."/>
            <person name="Young E.L."/>
            <person name="Oakeson K.F."/>
        </authorList>
    </citation>
    <scope>NUCLEOTIDE SEQUENCE [LARGE SCALE GENOMIC DNA]</scope>
    <source>
        <strain evidence="1 2">2022CK-00829</strain>
    </source>
</reference>
<evidence type="ECO:0000313" key="1">
    <source>
        <dbReference type="EMBL" id="WDI00234.1"/>
    </source>
</evidence>
<dbReference type="InterPro" id="IPR009267">
    <property type="entry name" value="NTP_transf_6"/>
</dbReference>
<gene>
    <name evidence="1" type="ORF">PUW25_13015</name>
</gene>
<sequence>MHCQSIWNYVCGLPVNYGIHDIDFVYFDSDLSYDKECEVIDKVNQRFGDLPIRLDIKNQSRVHLWYENHFGYPIDPYSSLEEAINTWPTTATAIGMRKDENGEWSIYAPFGLNDLFSLIVRANKSQITKEIYEEKADRWKGKWPALTIIPWD</sequence>
<evidence type="ECO:0000313" key="2">
    <source>
        <dbReference type="Proteomes" id="UP001221519"/>
    </source>
</evidence>
<dbReference type="Proteomes" id="UP001221519">
    <property type="component" value="Chromosome"/>
</dbReference>
<dbReference type="Pfam" id="PF06042">
    <property type="entry name" value="NTP_transf_6"/>
    <property type="match status" value="1"/>
</dbReference>
<protein>
    <submittedName>
        <fullName evidence="1">Nucleotidyltransferase family protein</fullName>
    </submittedName>
</protein>
<dbReference type="RefSeq" id="WP_274337148.1">
    <property type="nucleotide sequence ID" value="NZ_CP118106.1"/>
</dbReference>
<proteinExistence type="predicted"/>
<keyword evidence="2" id="KW-1185">Reference proteome</keyword>
<dbReference type="PANTHER" id="PTHR39166">
    <property type="entry name" value="BLL1166 PROTEIN"/>
    <property type="match status" value="1"/>
</dbReference>
<organism evidence="1 2">
    <name type="scientific">Paenibacillus urinalis</name>
    <dbReference type="NCBI Taxonomy" id="521520"/>
    <lineage>
        <taxon>Bacteria</taxon>
        <taxon>Bacillati</taxon>
        <taxon>Bacillota</taxon>
        <taxon>Bacilli</taxon>
        <taxon>Bacillales</taxon>
        <taxon>Paenibacillaceae</taxon>
        <taxon>Paenibacillus</taxon>
    </lineage>
</organism>
<name>A0ABY7X3Y9_9BACL</name>
<dbReference type="PANTHER" id="PTHR39166:SF1">
    <property type="entry name" value="BLL1166 PROTEIN"/>
    <property type="match status" value="1"/>
</dbReference>
<dbReference type="EMBL" id="CP118108">
    <property type="protein sequence ID" value="WDI00234.1"/>
    <property type="molecule type" value="Genomic_DNA"/>
</dbReference>
<accession>A0ABY7X3Y9</accession>